<keyword evidence="2" id="KW-1185">Reference proteome</keyword>
<dbReference type="InterPro" id="IPR004927">
    <property type="entry name" value="MerB"/>
</dbReference>
<sequence length="224" mass="24249">MIPDGPGTEDLRVAVYDAFARTGRAPAAADLADRLGIPEGDVRAGLHMLHRQRHLVLGPDDAILMAHPFASIPLGFSVMGAHTLWWGGCAWDAFAVPHLVPGEPEVLVATRCPGCGAPLAWVVDGTAPPPGPHVAHFLVPTAHMWDDVVHTCGNQRLFCRPSCVAAWLKATGQPRGYVMDLPTLWRLARGWYAGRLDHGYVRREPAEAAAYFRDAGLEGPFWGL</sequence>
<evidence type="ECO:0000313" key="2">
    <source>
        <dbReference type="Proteomes" id="UP001500466"/>
    </source>
</evidence>
<dbReference type="RefSeq" id="WP_345678123.1">
    <property type="nucleotide sequence ID" value="NZ_BAABHS010000019.1"/>
</dbReference>
<comment type="caution">
    <text evidence="1">The sequence shown here is derived from an EMBL/GenBank/DDBJ whole genome shotgun (WGS) entry which is preliminary data.</text>
</comment>
<keyword evidence="1" id="KW-0456">Lyase</keyword>
<dbReference type="Pfam" id="PF03243">
    <property type="entry name" value="MerB"/>
    <property type="match status" value="1"/>
</dbReference>
<dbReference type="Proteomes" id="UP001500466">
    <property type="component" value="Unassembled WGS sequence"/>
</dbReference>
<protein>
    <submittedName>
        <fullName evidence="1">Organomercurial lyase</fullName>
    </submittedName>
</protein>
<gene>
    <name evidence="1" type="primary">merB</name>
    <name evidence="1" type="ORF">GCM10023205_52230</name>
</gene>
<organism evidence="1 2">
    <name type="scientific">Yinghuangia aomiensis</name>
    <dbReference type="NCBI Taxonomy" id="676205"/>
    <lineage>
        <taxon>Bacteria</taxon>
        <taxon>Bacillati</taxon>
        <taxon>Actinomycetota</taxon>
        <taxon>Actinomycetes</taxon>
        <taxon>Kitasatosporales</taxon>
        <taxon>Streptomycetaceae</taxon>
        <taxon>Yinghuangia</taxon>
    </lineage>
</organism>
<proteinExistence type="predicted"/>
<evidence type="ECO:0000313" key="1">
    <source>
        <dbReference type="EMBL" id="GAA4977951.1"/>
    </source>
</evidence>
<dbReference type="InterPro" id="IPR053717">
    <property type="entry name" value="MerB_lyase_sf"/>
</dbReference>
<accession>A0ABP9HU44</accession>
<dbReference type="SUPFAM" id="SSF160387">
    <property type="entry name" value="NosL/MerB-like"/>
    <property type="match status" value="1"/>
</dbReference>
<dbReference type="Gene3D" id="3.30.450.410">
    <property type="match status" value="1"/>
</dbReference>
<dbReference type="EMBL" id="BAABHS010000019">
    <property type="protein sequence ID" value="GAA4977951.1"/>
    <property type="molecule type" value="Genomic_DNA"/>
</dbReference>
<reference evidence="2" key="1">
    <citation type="journal article" date="2019" name="Int. J. Syst. Evol. Microbiol.">
        <title>The Global Catalogue of Microorganisms (GCM) 10K type strain sequencing project: providing services to taxonomists for standard genome sequencing and annotation.</title>
        <authorList>
            <consortium name="The Broad Institute Genomics Platform"/>
            <consortium name="The Broad Institute Genome Sequencing Center for Infectious Disease"/>
            <person name="Wu L."/>
            <person name="Ma J."/>
        </authorList>
    </citation>
    <scope>NUCLEOTIDE SEQUENCE [LARGE SCALE GENOMIC DNA]</scope>
    <source>
        <strain evidence="2">JCM 17986</strain>
    </source>
</reference>
<name>A0ABP9HU44_9ACTN</name>
<dbReference type="GO" id="GO:0016829">
    <property type="term" value="F:lyase activity"/>
    <property type="evidence" value="ECO:0007669"/>
    <property type="project" value="UniProtKB-KW"/>
</dbReference>